<dbReference type="PANTHER" id="PTHR45912:SF3">
    <property type="entry name" value="CILIA- AND FLAGELLA-ASSOCIATED PROTEIN 47"/>
    <property type="match status" value="1"/>
</dbReference>
<dbReference type="GO" id="GO:0007288">
    <property type="term" value="P:sperm axoneme assembly"/>
    <property type="evidence" value="ECO:0007669"/>
    <property type="project" value="TreeGrafter"/>
</dbReference>
<accession>A0A7K6DU33</accession>
<feature type="non-terminal residue" evidence="1">
    <location>
        <position position="116"/>
    </location>
</feature>
<dbReference type="PANTHER" id="PTHR45912">
    <property type="entry name" value="CILIA- AND FLAGELLA-ASSOCIATED PROTEIN 47"/>
    <property type="match status" value="1"/>
</dbReference>
<dbReference type="Proteomes" id="UP000571324">
    <property type="component" value="Unassembled WGS sequence"/>
</dbReference>
<evidence type="ECO:0000313" key="1">
    <source>
        <dbReference type="EMBL" id="NWV30501.1"/>
    </source>
</evidence>
<organism evidence="1 2">
    <name type="scientific">Origma solitaria</name>
    <dbReference type="NCBI Taxonomy" id="720586"/>
    <lineage>
        <taxon>Eukaryota</taxon>
        <taxon>Metazoa</taxon>
        <taxon>Chordata</taxon>
        <taxon>Craniata</taxon>
        <taxon>Vertebrata</taxon>
        <taxon>Euteleostomi</taxon>
        <taxon>Archelosauria</taxon>
        <taxon>Archosauria</taxon>
        <taxon>Dinosauria</taxon>
        <taxon>Saurischia</taxon>
        <taxon>Theropoda</taxon>
        <taxon>Coelurosauria</taxon>
        <taxon>Aves</taxon>
        <taxon>Neognathae</taxon>
        <taxon>Neoaves</taxon>
        <taxon>Telluraves</taxon>
        <taxon>Australaves</taxon>
        <taxon>Passeriformes</taxon>
        <taxon>Meliphagoidea</taxon>
        <taxon>Acanthizidae</taxon>
        <taxon>Origma</taxon>
    </lineage>
</organism>
<protein>
    <submittedName>
        <fullName evidence="1">CFA47 protein</fullName>
    </submittedName>
</protein>
<keyword evidence="2" id="KW-1185">Reference proteome</keyword>
<evidence type="ECO:0000313" key="2">
    <source>
        <dbReference type="Proteomes" id="UP000571324"/>
    </source>
</evidence>
<gene>
    <name evidence="1" type="primary">Cfap47_3</name>
    <name evidence="1" type="ORF">ORISOL_R09531</name>
</gene>
<dbReference type="GO" id="GO:0005929">
    <property type="term" value="C:cilium"/>
    <property type="evidence" value="ECO:0007669"/>
    <property type="project" value="TreeGrafter"/>
</dbReference>
<comment type="caution">
    <text evidence="1">The sequence shown here is derived from an EMBL/GenBank/DDBJ whole genome shotgun (WGS) entry which is preliminary data.</text>
</comment>
<feature type="non-terminal residue" evidence="1">
    <location>
        <position position="1"/>
    </location>
</feature>
<proteinExistence type="predicted"/>
<sequence length="116" mass="12827">TTIEFAGPLHTTVSKQVRLKNPRNSTLTYNAVLLGRDASGFSLPKGHSVTIPPTKYGFVNVEFTFRFLHPAEAVLILVSSKVDGFDSATLTFSLKSEVRHIEPFGIIRCKSPCYEL</sequence>
<name>A0A7K6DU33_9PASS</name>
<dbReference type="OrthoDB" id="10060824at2759"/>
<reference evidence="1 2" key="1">
    <citation type="submission" date="2019-09" db="EMBL/GenBank/DDBJ databases">
        <title>Bird 10,000 Genomes (B10K) Project - Family phase.</title>
        <authorList>
            <person name="Zhang G."/>
        </authorList>
    </citation>
    <scope>NUCLEOTIDE SEQUENCE [LARGE SCALE GENOMIC DNA]</scope>
    <source>
        <strain evidence="1">B10K-DU-029-52</strain>
    </source>
</reference>
<dbReference type="EMBL" id="VZRL01012168">
    <property type="protein sequence ID" value="NWV30501.1"/>
    <property type="molecule type" value="Genomic_DNA"/>
</dbReference>
<dbReference type="AlphaFoldDB" id="A0A7K6DU33"/>